<feature type="compositionally biased region" description="Basic residues" evidence="1">
    <location>
        <begin position="216"/>
        <end position="230"/>
    </location>
</feature>
<reference evidence="2" key="1">
    <citation type="submission" date="2020-11" db="EMBL/GenBank/DDBJ databases">
        <authorList>
            <consortium name="DOE Joint Genome Institute"/>
            <person name="Ahrendt S."/>
            <person name="Riley R."/>
            <person name="Andreopoulos W."/>
            <person name="Labutti K."/>
            <person name="Pangilinan J."/>
            <person name="Ruiz-Duenas F.J."/>
            <person name="Barrasa J.M."/>
            <person name="Sanchez-Garcia M."/>
            <person name="Camarero S."/>
            <person name="Miyauchi S."/>
            <person name="Serrano A."/>
            <person name="Linde D."/>
            <person name="Babiker R."/>
            <person name="Drula E."/>
            <person name="Ayuso-Fernandez I."/>
            <person name="Pacheco R."/>
            <person name="Padilla G."/>
            <person name="Ferreira P."/>
            <person name="Barriuso J."/>
            <person name="Kellner H."/>
            <person name="Castanera R."/>
            <person name="Alfaro M."/>
            <person name="Ramirez L."/>
            <person name="Pisabarro A.G."/>
            <person name="Kuo A."/>
            <person name="Tritt A."/>
            <person name="Lipzen A."/>
            <person name="He G."/>
            <person name="Yan M."/>
            <person name="Ng V."/>
            <person name="Cullen D."/>
            <person name="Martin F."/>
            <person name="Rosso M.-N."/>
            <person name="Henrissat B."/>
            <person name="Hibbett D."/>
            <person name="Martinez A.T."/>
            <person name="Grigoriev I.V."/>
        </authorList>
    </citation>
    <scope>NUCLEOTIDE SEQUENCE</scope>
    <source>
        <strain evidence="2">MF-IS2</strain>
    </source>
</reference>
<sequence length="245" mass="27373">MSLAHKHFIITQIQNWVGTIQEIQVGYNKKHVPLNIRHILLAALCVRTHALFVPAEVETWMTQPSSSSKIPPAAPIPISTPPPAISYPGSPRPVAPSRPRSHFSFAHYLKPHGSAPPPQTSPAWKWSDFLSISMSSSSRHGPSMICSPSTTPPPPEPTASEPSYLLEQDQEDLEADIEGSLDGLSRPTDPQTGIRHYTQSTHRSSTLDTLPYPHPQQHHPHHRHRHRHQQQAHLFPKDDQPNLFS</sequence>
<dbReference type="EMBL" id="MU152247">
    <property type="protein sequence ID" value="KAF9440817.1"/>
    <property type="molecule type" value="Genomic_DNA"/>
</dbReference>
<dbReference type="AlphaFoldDB" id="A0A9P5WZX8"/>
<feature type="region of interest" description="Disordered" evidence="1">
    <location>
        <begin position="137"/>
        <end position="162"/>
    </location>
</feature>
<accession>A0A9P5WZX8</accession>
<organism evidence="2 3">
    <name type="scientific">Macrolepiota fuliginosa MF-IS2</name>
    <dbReference type="NCBI Taxonomy" id="1400762"/>
    <lineage>
        <taxon>Eukaryota</taxon>
        <taxon>Fungi</taxon>
        <taxon>Dikarya</taxon>
        <taxon>Basidiomycota</taxon>
        <taxon>Agaricomycotina</taxon>
        <taxon>Agaricomycetes</taxon>
        <taxon>Agaricomycetidae</taxon>
        <taxon>Agaricales</taxon>
        <taxon>Agaricineae</taxon>
        <taxon>Agaricaceae</taxon>
        <taxon>Macrolepiota</taxon>
    </lineage>
</organism>
<dbReference type="Proteomes" id="UP000807342">
    <property type="component" value="Unassembled WGS sequence"/>
</dbReference>
<gene>
    <name evidence="2" type="ORF">P691DRAFT_781300</name>
</gene>
<feature type="compositionally biased region" description="Polar residues" evidence="1">
    <location>
        <begin position="197"/>
        <end position="208"/>
    </location>
</feature>
<proteinExistence type="predicted"/>
<protein>
    <submittedName>
        <fullName evidence="2">Uncharacterized protein</fullName>
    </submittedName>
</protein>
<keyword evidence="3" id="KW-1185">Reference proteome</keyword>
<evidence type="ECO:0000256" key="1">
    <source>
        <dbReference type="SAM" id="MobiDB-lite"/>
    </source>
</evidence>
<feature type="compositionally biased region" description="Low complexity" evidence="1">
    <location>
        <begin position="137"/>
        <end position="149"/>
    </location>
</feature>
<evidence type="ECO:0000313" key="3">
    <source>
        <dbReference type="Proteomes" id="UP000807342"/>
    </source>
</evidence>
<evidence type="ECO:0000313" key="2">
    <source>
        <dbReference type="EMBL" id="KAF9440817.1"/>
    </source>
</evidence>
<comment type="caution">
    <text evidence="2">The sequence shown here is derived from an EMBL/GenBank/DDBJ whole genome shotgun (WGS) entry which is preliminary data.</text>
</comment>
<feature type="compositionally biased region" description="Basic and acidic residues" evidence="1">
    <location>
        <begin position="235"/>
        <end position="245"/>
    </location>
</feature>
<feature type="region of interest" description="Disordered" evidence="1">
    <location>
        <begin position="180"/>
        <end position="245"/>
    </location>
</feature>
<name>A0A9P5WZX8_9AGAR</name>